<dbReference type="EMBL" id="AAZO01004818">
    <property type="status" value="NOT_ANNOTATED_CDS"/>
    <property type="molecule type" value="Genomic_DNA"/>
</dbReference>
<reference evidence="2" key="2">
    <citation type="submission" date="2007-04" db="EMBL/GenBank/DDBJ databases">
        <title>The genome of the human body louse.</title>
        <authorList>
            <consortium name="The Human Body Louse Genome Consortium"/>
            <person name="Kirkness E."/>
            <person name="Walenz B."/>
            <person name="Hass B."/>
            <person name="Bruggner R."/>
            <person name="Strausberg R."/>
        </authorList>
    </citation>
    <scope>NUCLEOTIDE SEQUENCE</scope>
    <source>
        <strain evidence="2">USDA</strain>
    </source>
</reference>
<dbReference type="VEuPathDB" id="VectorBase:PHUM404970"/>
<reference evidence="3" key="3">
    <citation type="submission" date="2021-02" db="UniProtKB">
        <authorList>
            <consortium name="EnsemblMetazoa"/>
        </authorList>
    </citation>
    <scope>IDENTIFICATION</scope>
    <source>
        <strain evidence="3">USDA</strain>
    </source>
</reference>
<dbReference type="GO" id="GO:1905515">
    <property type="term" value="P:non-motile cilium assembly"/>
    <property type="evidence" value="ECO:0007669"/>
    <property type="project" value="TreeGrafter"/>
</dbReference>
<dbReference type="OrthoDB" id="2133912at2759"/>
<dbReference type="SMR" id="E0VRU8"/>
<sequence length="314" mass="36583">MANDPNRDLLPVKEDTSRGSKGFLERIDHQILDKLPRCELEDKYLRLSDEQRHLKKVLNTQEEKIKRLGTKLLRLVNEKGSSIKNSDQIKEVQELQIKIIELQHENYALKDKNIDMEKNSLDNRKTIVKENIEIIRLQRSLKQQAVKIAALQAEIKNSEANQTILKDELEKARKESDEALQMVSAKEDEILTLNGKLEEKNLRKFEEEELRERVNDLKEERDALKVRNDSLLKAITDSKSDSIEEANEVRKLLNAERKKNEDLLAENLKLLGKKCESEDEANDIRNLLNSERKINEVLEAENLKLMALIQSFWV</sequence>
<name>E0VRU8_PEDHC</name>
<dbReference type="InParanoid" id="E0VRU8"/>
<proteinExistence type="predicted"/>
<dbReference type="PANTHER" id="PTHR14240:SF1">
    <property type="entry name" value="PROTEIN FANTOM-RELATED"/>
    <property type="match status" value="1"/>
</dbReference>
<organism>
    <name type="scientific">Pediculus humanus subsp. corporis</name>
    <name type="common">Body louse</name>
    <dbReference type="NCBI Taxonomy" id="121224"/>
    <lineage>
        <taxon>Eukaryota</taxon>
        <taxon>Metazoa</taxon>
        <taxon>Ecdysozoa</taxon>
        <taxon>Arthropoda</taxon>
        <taxon>Hexapoda</taxon>
        <taxon>Insecta</taxon>
        <taxon>Pterygota</taxon>
        <taxon>Neoptera</taxon>
        <taxon>Paraneoptera</taxon>
        <taxon>Psocodea</taxon>
        <taxon>Troctomorpha</taxon>
        <taxon>Phthiraptera</taxon>
        <taxon>Anoplura</taxon>
        <taxon>Pediculidae</taxon>
        <taxon>Pediculus</taxon>
    </lineage>
</organism>
<dbReference type="KEGG" id="phu:Phum_PHUM404970"/>
<dbReference type="AlphaFoldDB" id="E0VRU8"/>
<accession>E0VRU8</accession>
<dbReference type="EMBL" id="DS235562">
    <property type="protein sequence ID" value="EEB16104.1"/>
    <property type="molecule type" value="Genomic_DNA"/>
</dbReference>
<dbReference type="STRING" id="121224.E0VRU8"/>
<dbReference type="PANTHER" id="PTHR14240">
    <property type="entry name" value="RETINITIS PIGMENTOSA GTPASE REGULATOR-INTERACTING PROTEIN"/>
    <property type="match status" value="1"/>
</dbReference>
<protein>
    <submittedName>
        <fullName evidence="2 3">Keratin, type II cytoskeletal, putative</fullName>
    </submittedName>
</protein>
<dbReference type="EnsemblMetazoa" id="PHUM404970-RA">
    <property type="protein sequence ID" value="PHUM404970-PA"/>
    <property type="gene ID" value="PHUM404970"/>
</dbReference>
<dbReference type="GO" id="GO:0035869">
    <property type="term" value="C:ciliary transition zone"/>
    <property type="evidence" value="ECO:0007669"/>
    <property type="project" value="TreeGrafter"/>
</dbReference>
<dbReference type="Proteomes" id="UP000009046">
    <property type="component" value="Unassembled WGS sequence"/>
</dbReference>
<evidence type="ECO:0000313" key="2">
    <source>
        <dbReference type="EMBL" id="EEB16104.1"/>
    </source>
</evidence>
<reference evidence="2" key="1">
    <citation type="submission" date="2007-04" db="EMBL/GenBank/DDBJ databases">
        <title>Annotation of Pediculus humanus corporis strain USDA.</title>
        <authorList>
            <person name="Kirkness E."/>
            <person name="Hannick L."/>
            <person name="Hass B."/>
            <person name="Bruggner R."/>
            <person name="Lawson D."/>
            <person name="Bidwell S."/>
            <person name="Joardar V."/>
            <person name="Caler E."/>
            <person name="Walenz B."/>
            <person name="Inman J."/>
            <person name="Schobel S."/>
            <person name="Galinsky K."/>
            <person name="Amedeo P."/>
            <person name="Strausberg R."/>
        </authorList>
    </citation>
    <scope>NUCLEOTIDE SEQUENCE</scope>
    <source>
        <strain evidence="2">USDA</strain>
    </source>
</reference>
<evidence type="ECO:0000313" key="3">
    <source>
        <dbReference type="EnsemblMetazoa" id="PHUM404970-PA"/>
    </source>
</evidence>
<keyword evidence="4" id="KW-1185">Reference proteome</keyword>
<keyword evidence="1" id="KW-0175">Coiled coil</keyword>
<dbReference type="GeneID" id="8231102"/>
<dbReference type="InterPro" id="IPR031139">
    <property type="entry name" value="RPGRIP1_fam"/>
</dbReference>
<feature type="coiled-coil region" evidence="1">
    <location>
        <begin position="58"/>
        <end position="301"/>
    </location>
</feature>
<gene>
    <name evidence="3" type="primary">8231102</name>
    <name evidence="2" type="ORF">Phum_PHUM404970</name>
</gene>
<evidence type="ECO:0000256" key="1">
    <source>
        <dbReference type="SAM" id="Coils"/>
    </source>
</evidence>
<dbReference type="HOGENOM" id="CLU_886535_0_0_1"/>
<dbReference type="CTD" id="8231102"/>
<evidence type="ECO:0000313" key="4">
    <source>
        <dbReference type="Proteomes" id="UP000009046"/>
    </source>
</evidence>
<dbReference type="RefSeq" id="XP_002428842.1">
    <property type="nucleotide sequence ID" value="XM_002428797.1"/>
</dbReference>